<evidence type="ECO:0000256" key="1">
    <source>
        <dbReference type="SAM" id="MobiDB-lite"/>
    </source>
</evidence>
<gene>
    <name evidence="2" type="ORF">Cco03nite_35720</name>
</gene>
<dbReference type="RefSeq" id="WP_203693228.1">
    <property type="nucleotide sequence ID" value="NZ_BAAALC010000017.1"/>
</dbReference>
<accession>A0A8J3P7Q5</accession>
<organism evidence="2 3">
    <name type="scientific">Catellatospora coxensis</name>
    <dbReference type="NCBI Taxonomy" id="310354"/>
    <lineage>
        <taxon>Bacteria</taxon>
        <taxon>Bacillati</taxon>
        <taxon>Actinomycetota</taxon>
        <taxon>Actinomycetes</taxon>
        <taxon>Micromonosporales</taxon>
        <taxon>Micromonosporaceae</taxon>
        <taxon>Catellatospora</taxon>
    </lineage>
</organism>
<sequence length="330" mass="34787">MTAHPSPDLSRAPRRAPSGGRPAGPRGNRVNAAIAGGLAVLALATCAAAAHRPTLDPAQATAVAAELRALYERIQGSPAQRSAALVIAHVAREEPVRACMKSSGFRYTLAPFADPLADSPRLLLPTEVSAVVDPGAADALKLVPQAVAEEPEAAVARPKDPSYQRLSAAKRRLYDDTALMCEPPIEGQTEVSTPEVSGDLDAEFLDMLRRIGADVEVASRMEFYSSCMAKLGYPVHTVGELYAAVSAKFRDDEGTPLRPESSLMPHATAYQQEAVKADTTCRTPAWAGAMSLAQAELAAFTEDHADQLAALDAAWAALEARAAEARAKLA</sequence>
<protein>
    <submittedName>
        <fullName evidence="2">Uncharacterized protein</fullName>
    </submittedName>
</protein>
<dbReference type="Proteomes" id="UP000630887">
    <property type="component" value="Unassembled WGS sequence"/>
</dbReference>
<feature type="region of interest" description="Disordered" evidence="1">
    <location>
        <begin position="1"/>
        <end position="28"/>
    </location>
</feature>
<evidence type="ECO:0000313" key="3">
    <source>
        <dbReference type="Proteomes" id="UP000630887"/>
    </source>
</evidence>
<comment type="caution">
    <text evidence="2">The sequence shown here is derived from an EMBL/GenBank/DDBJ whole genome shotgun (WGS) entry which is preliminary data.</text>
</comment>
<proteinExistence type="predicted"/>
<evidence type="ECO:0000313" key="2">
    <source>
        <dbReference type="EMBL" id="GIG06872.1"/>
    </source>
</evidence>
<keyword evidence="3" id="KW-1185">Reference proteome</keyword>
<reference evidence="2 3" key="1">
    <citation type="submission" date="2021-01" db="EMBL/GenBank/DDBJ databases">
        <title>Whole genome shotgun sequence of Catellatospora coxensis NBRC 107359.</title>
        <authorList>
            <person name="Komaki H."/>
            <person name="Tamura T."/>
        </authorList>
    </citation>
    <scope>NUCLEOTIDE SEQUENCE [LARGE SCALE GENOMIC DNA]</scope>
    <source>
        <strain evidence="2 3">NBRC 107359</strain>
    </source>
</reference>
<dbReference type="AlphaFoldDB" id="A0A8J3P7Q5"/>
<name>A0A8J3P7Q5_9ACTN</name>
<feature type="compositionally biased region" description="Low complexity" evidence="1">
    <location>
        <begin position="15"/>
        <end position="28"/>
    </location>
</feature>
<dbReference type="EMBL" id="BONI01000028">
    <property type="protein sequence ID" value="GIG06872.1"/>
    <property type="molecule type" value="Genomic_DNA"/>
</dbReference>